<gene>
    <name evidence="3" type="ORF">Tci_624507</name>
</gene>
<sequence>MQGKDFSERVTPLFETMLIQHPARVDEGSRQPTEPQHTPTISSLSHIVPIPAVASSQSKKTQKHRKTKRKATEISQSSGPTTFVADETVHEEREDTVDRATTTAASLDAEQDNGTINRTQSTAIPNEPIPQGTGSSENKKTAQVLEITHLKKRLKRLEKKRKSRTLQLKRRLFKVRIESFFEKSLGDQEDVSNQGRNYQDKGISFIQDDAEIQGRYGHDIEINTASTSITTTSINLTTAEPVTTVSTRDVAIQFTYAKINIISSNLRKYVNTI</sequence>
<name>A0A699JTG4_TANCI</name>
<keyword evidence="1" id="KW-0175">Coiled coil</keyword>
<feature type="compositionally biased region" description="Basic residues" evidence="2">
    <location>
        <begin position="60"/>
        <end position="69"/>
    </location>
</feature>
<evidence type="ECO:0000313" key="3">
    <source>
        <dbReference type="EMBL" id="GFA52535.1"/>
    </source>
</evidence>
<feature type="compositionally biased region" description="Polar residues" evidence="2">
    <location>
        <begin position="30"/>
        <end position="45"/>
    </location>
</feature>
<reference evidence="3" key="1">
    <citation type="journal article" date="2019" name="Sci. Rep.">
        <title>Draft genome of Tanacetum cinerariifolium, the natural source of mosquito coil.</title>
        <authorList>
            <person name="Yamashiro T."/>
            <person name="Shiraishi A."/>
            <person name="Satake H."/>
            <person name="Nakayama K."/>
        </authorList>
    </citation>
    <scope>NUCLEOTIDE SEQUENCE</scope>
</reference>
<feature type="region of interest" description="Disordered" evidence="2">
    <location>
        <begin position="18"/>
        <end position="81"/>
    </location>
</feature>
<comment type="caution">
    <text evidence="3">The sequence shown here is derived from an EMBL/GenBank/DDBJ whole genome shotgun (WGS) entry which is preliminary data.</text>
</comment>
<accession>A0A699JTG4</accession>
<evidence type="ECO:0000256" key="1">
    <source>
        <dbReference type="SAM" id="Coils"/>
    </source>
</evidence>
<proteinExistence type="predicted"/>
<evidence type="ECO:0000256" key="2">
    <source>
        <dbReference type="SAM" id="MobiDB-lite"/>
    </source>
</evidence>
<feature type="coiled-coil region" evidence="1">
    <location>
        <begin position="140"/>
        <end position="167"/>
    </location>
</feature>
<dbReference type="EMBL" id="BKCJ010439338">
    <property type="protein sequence ID" value="GFA52535.1"/>
    <property type="molecule type" value="Genomic_DNA"/>
</dbReference>
<dbReference type="AlphaFoldDB" id="A0A699JTG4"/>
<feature type="region of interest" description="Disordered" evidence="2">
    <location>
        <begin position="118"/>
        <end position="140"/>
    </location>
</feature>
<organism evidence="3">
    <name type="scientific">Tanacetum cinerariifolium</name>
    <name type="common">Dalmatian daisy</name>
    <name type="synonym">Chrysanthemum cinerariifolium</name>
    <dbReference type="NCBI Taxonomy" id="118510"/>
    <lineage>
        <taxon>Eukaryota</taxon>
        <taxon>Viridiplantae</taxon>
        <taxon>Streptophyta</taxon>
        <taxon>Embryophyta</taxon>
        <taxon>Tracheophyta</taxon>
        <taxon>Spermatophyta</taxon>
        <taxon>Magnoliopsida</taxon>
        <taxon>eudicotyledons</taxon>
        <taxon>Gunneridae</taxon>
        <taxon>Pentapetalae</taxon>
        <taxon>asterids</taxon>
        <taxon>campanulids</taxon>
        <taxon>Asterales</taxon>
        <taxon>Asteraceae</taxon>
        <taxon>Asteroideae</taxon>
        <taxon>Anthemideae</taxon>
        <taxon>Anthemidinae</taxon>
        <taxon>Tanacetum</taxon>
    </lineage>
</organism>
<protein>
    <submittedName>
        <fullName evidence="3">Uncharacterized protein</fullName>
    </submittedName>
</protein>